<sequence>MDRRQEGANAEFSFSRKARGGSSSEPPFADPLSRPSSPDPQGSPPWLRPLWPPVGTGAAHGQSVPGASPTPRAGPAHCGPAGAEDRPAVSLCAAAEAELLCAASCHRGSALRPPRRTGLAPRRSRSVSGDDSSFRGSPWAAAAGLLTREAASAGRWAPLLPSLTPQSSAQGSVKGGTCSLLLREAGAERPASVPHAVSLTP</sequence>
<organism evidence="1 2">
    <name type="scientific">Rangifer tarandus platyrhynchus</name>
    <name type="common">Svalbard reindeer</name>
    <dbReference type="NCBI Taxonomy" id="3082113"/>
    <lineage>
        <taxon>Eukaryota</taxon>
        <taxon>Metazoa</taxon>
        <taxon>Chordata</taxon>
        <taxon>Craniata</taxon>
        <taxon>Vertebrata</taxon>
        <taxon>Euteleostomi</taxon>
        <taxon>Mammalia</taxon>
        <taxon>Eutheria</taxon>
        <taxon>Laurasiatheria</taxon>
        <taxon>Artiodactyla</taxon>
        <taxon>Ruminantia</taxon>
        <taxon>Pecora</taxon>
        <taxon>Cervidae</taxon>
        <taxon>Odocoileinae</taxon>
        <taxon>Rangifer</taxon>
    </lineage>
</organism>
<name>A0ACB0F147_RANTA</name>
<reference evidence="1" key="1">
    <citation type="submission" date="2023-05" db="EMBL/GenBank/DDBJ databases">
        <authorList>
            <consortium name="ELIXIR-Norway"/>
        </authorList>
    </citation>
    <scope>NUCLEOTIDE SEQUENCE</scope>
</reference>
<gene>
    <name evidence="1" type="ORF">MRATA1EN3_LOCUS17575</name>
</gene>
<proteinExistence type="predicted"/>
<accession>A0ACB0F147</accession>
<dbReference type="Proteomes" id="UP001162501">
    <property type="component" value="Chromosome 3"/>
</dbReference>
<evidence type="ECO:0000313" key="1">
    <source>
        <dbReference type="EMBL" id="CAI9706362.1"/>
    </source>
</evidence>
<dbReference type="EMBL" id="OX596087">
    <property type="protein sequence ID" value="CAI9706362.1"/>
    <property type="molecule type" value="Genomic_DNA"/>
</dbReference>
<protein>
    <submittedName>
        <fullName evidence="1">Uncharacterized protein</fullName>
    </submittedName>
</protein>
<evidence type="ECO:0000313" key="2">
    <source>
        <dbReference type="Proteomes" id="UP001162501"/>
    </source>
</evidence>